<accession>A0A520N6N7</accession>
<evidence type="ECO:0000256" key="5">
    <source>
        <dbReference type="HAMAP-Rule" id="MF_00902"/>
    </source>
</evidence>
<dbReference type="AlphaFoldDB" id="A0A520N6N7"/>
<organism evidence="6 7">
    <name type="scientific">SAR86 cluster bacterium</name>
    <dbReference type="NCBI Taxonomy" id="2030880"/>
    <lineage>
        <taxon>Bacteria</taxon>
        <taxon>Pseudomonadati</taxon>
        <taxon>Pseudomonadota</taxon>
        <taxon>Gammaproteobacteria</taxon>
        <taxon>SAR86 cluster</taxon>
    </lineage>
</organism>
<dbReference type="HAMAP" id="MF_00902">
    <property type="entry name" value="TatC"/>
    <property type="match status" value="1"/>
</dbReference>
<dbReference type="Proteomes" id="UP000315283">
    <property type="component" value="Unassembled WGS sequence"/>
</dbReference>
<comment type="subunit">
    <text evidence="5">The Tat system comprises two distinct complexes: a TatABC complex, containing multiple copies of TatA, TatB and TatC subunits, and a separate TatA complex, containing only TatA subunits. Substrates initially bind to the TatABC complex, which probably triggers association of the separate TatA complex to form the active translocon.</text>
</comment>
<keyword evidence="5" id="KW-1003">Cell membrane</keyword>
<feature type="transmembrane region" description="Helical" evidence="5">
    <location>
        <begin position="187"/>
        <end position="204"/>
    </location>
</feature>
<dbReference type="PROSITE" id="PS01218">
    <property type="entry name" value="TATC"/>
    <property type="match status" value="1"/>
</dbReference>
<evidence type="ECO:0000256" key="4">
    <source>
        <dbReference type="ARBA" id="ARBA00023136"/>
    </source>
</evidence>
<keyword evidence="4 5" id="KW-0472">Membrane</keyword>
<dbReference type="EMBL" id="SHBJ01000003">
    <property type="protein sequence ID" value="RZO29105.1"/>
    <property type="molecule type" value="Genomic_DNA"/>
</dbReference>
<comment type="function">
    <text evidence="5">Part of the twin-arginine translocation (Tat) system that transports large folded proteins containing a characteristic twin-arginine motif in their signal peptide across membranes. Together with TatB, TatC is part of a receptor directly interacting with Tat signal peptides.</text>
</comment>
<evidence type="ECO:0000313" key="7">
    <source>
        <dbReference type="Proteomes" id="UP000315283"/>
    </source>
</evidence>
<feature type="transmembrane region" description="Helical" evidence="5">
    <location>
        <begin position="151"/>
        <end position="175"/>
    </location>
</feature>
<evidence type="ECO:0000256" key="2">
    <source>
        <dbReference type="ARBA" id="ARBA00022692"/>
    </source>
</evidence>
<evidence type="ECO:0000256" key="3">
    <source>
        <dbReference type="ARBA" id="ARBA00022989"/>
    </source>
</evidence>
<feature type="transmembrane region" description="Helical" evidence="5">
    <location>
        <begin position="20"/>
        <end position="47"/>
    </location>
</feature>
<dbReference type="Pfam" id="PF00902">
    <property type="entry name" value="TatC"/>
    <property type="match status" value="1"/>
</dbReference>
<comment type="caution">
    <text evidence="6">The sequence shown here is derived from an EMBL/GenBank/DDBJ whole genome shotgun (WGS) entry which is preliminary data.</text>
</comment>
<evidence type="ECO:0000313" key="6">
    <source>
        <dbReference type="EMBL" id="RZO29105.1"/>
    </source>
</evidence>
<keyword evidence="5" id="KW-0813">Transport</keyword>
<keyword evidence="3 5" id="KW-1133">Transmembrane helix</keyword>
<dbReference type="PRINTS" id="PR01840">
    <property type="entry name" value="TATCFAMILY"/>
</dbReference>
<evidence type="ECO:0000256" key="1">
    <source>
        <dbReference type="ARBA" id="ARBA00004141"/>
    </source>
</evidence>
<dbReference type="InterPro" id="IPR002033">
    <property type="entry name" value="TatC"/>
</dbReference>
<name>A0A520N6N7_9GAMM</name>
<gene>
    <name evidence="5 6" type="primary">tatC</name>
    <name evidence="6" type="ORF">EVA97_00720</name>
</gene>
<keyword evidence="5" id="KW-0811">Translocation</keyword>
<dbReference type="GO" id="GO:0065002">
    <property type="term" value="P:intracellular protein transmembrane transport"/>
    <property type="evidence" value="ECO:0007669"/>
    <property type="project" value="TreeGrafter"/>
</dbReference>
<comment type="similarity">
    <text evidence="5">Belongs to the TatC family.</text>
</comment>
<dbReference type="GO" id="GO:0033281">
    <property type="term" value="C:TAT protein transport complex"/>
    <property type="evidence" value="ECO:0007669"/>
    <property type="project" value="UniProtKB-UniRule"/>
</dbReference>
<dbReference type="PANTHER" id="PTHR30371:SF0">
    <property type="entry name" value="SEC-INDEPENDENT PROTEIN TRANSLOCASE PROTEIN TATC, CHLOROPLASTIC-RELATED"/>
    <property type="match status" value="1"/>
</dbReference>
<keyword evidence="2 5" id="KW-0812">Transmembrane</keyword>
<proteinExistence type="inferred from homology"/>
<comment type="subcellular location">
    <subcellularLocation>
        <location evidence="5">Cell membrane</location>
        <topology evidence="5">Multi-pass membrane protein</topology>
    </subcellularLocation>
    <subcellularLocation>
        <location evidence="1">Membrane</location>
        <topology evidence="1">Multi-pass membrane protein</topology>
    </subcellularLocation>
</comment>
<feature type="transmembrane region" description="Helical" evidence="5">
    <location>
        <begin position="210"/>
        <end position="229"/>
    </location>
</feature>
<dbReference type="InterPro" id="IPR019820">
    <property type="entry name" value="Sec-indep_translocase_CS"/>
</dbReference>
<dbReference type="GO" id="GO:0009977">
    <property type="term" value="F:proton motive force dependent protein transmembrane transporter activity"/>
    <property type="evidence" value="ECO:0007669"/>
    <property type="project" value="TreeGrafter"/>
</dbReference>
<dbReference type="NCBIfam" id="TIGR00945">
    <property type="entry name" value="tatC"/>
    <property type="match status" value="1"/>
</dbReference>
<feature type="transmembrane region" description="Helical" evidence="5">
    <location>
        <begin position="67"/>
        <end position="86"/>
    </location>
</feature>
<dbReference type="PANTHER" id="PTHR30371">
    <property type="entry name" value="SEC-INDEPENDENT PROTEIN TRANSLOCASE PROTEIN TATC"/>
    <property type="match status" value="1"/>
</dbReference>
<reference evidence="6 7" key="1">
    <citation type="submission" date="2019-02" db="EMBL/GenBank/DDBJ databases">
        <title>Prokaryotic population dynamics and viral predation in marine succession experiment using metagenomics: the confinement effect.</title>
        <authorList>
            <person name="Haro-Moreno J.M."/>
            <person name="Rodriguez-Valera F."/>
            <person name="Lopez-Perez M."/>
        </authorList>
    </citation>
    <scope>NUCLEOTIDE SEQUENCE [LARGE SCALE GENOMIC DNA]</scope>
    <source>
        <strain evidence="6">MED-G164</strain>
    </source>
</reference>
<feature type="transmembrane region" description="Helical" evidence="5">
    <location>
        <begin position="107"/>
        <end position="131"/>
    </location>
</feature>
<sequence>MTKESISNHLLELRTRLLKVIILFGILVIVGIPFASEIYSFVAAPLISLLPDGSSMIATEVASPFMAPIKLVIYIALLFSMPWLFYQTWIFISPGLYKSEKRFTAPLMLSTIILFFSGAGFAFFIVCPIIFKFFIGMAPDSIQVMTDISQYLSFIFKLVFAFGIAFEIPIATILIVNSGMVSKASLIRARPYLVVLFLVIGMLLTPPDIFSQLFLAIPMWILFELGILLSKDKN</sequence>
<protein>
    <recommendedName>
        <fullName evidence="5">Sec-independent protein translocase protein TatC</fullName>
    </recommendedName>
</protein>
<keyword evidence="5" id="KW-0653">Protein transport</keyword>
<dbReference type="GO" id="GO:0043953">
    <property type="term" value="P:protein transport by the Tat complex"/>
    <property type="evidence" value="ECO:0007669"/>
    <property type="project" value="UniProtKB-UniRule"/>
</dbReference>